<gene>
    <name evidence="2" type="ORF">OSH02_15670</name>
</gene>
<dbReference type="Proteomes" id="UP001208074">
    <property type="component" value="Unassembled WGS sequence"/>
</dbReference>
<sequence>MCIAYIAVGVNADWPLIIAANRDEYHARPSQAAQPWRDEPDILAGRDLRAGGTWLGLTQSRGRLALLTNYREAPSNKNSKQRSRGELIPQFLRDKRSPADYLEQLAQEGADYAGFNLFVLEWPDKQQPLRMGYYSNRHPNGSPHTLEPGVHVLSNAWLNTPWPKSLFLKETLQAQHFDGSPPAVEGLFQGLRNQEVAADADLPQTGLSLEHERLLSSPFIVSPNYGTRCTTVITINQRGHGMLRERSFNPQAEPTRQHDWPLLWPSFHPDSQPHPSHNSNRAPEGPLSHLTSSKETFMSPRLSLIGIAMSLALLSSPIVHAQELPPSQYYGSTEYISGGIGSDEAQLFRMVRNTFPLSVNFSANQGERVGYISDVQLVIRNSNDQTVLNSLIDGPYCLIRLGPGNYKVFATYQGQTQERQATIVEGQPRELNFTWK</sequence>
<proteinExistence type="predicted"/>
<dbReference type="EMBL" id="JAPKNB010000011">
    <property type="protein sequence ID" value="MCX5566809.1"/>
    <property type="molecule type" value="Genomic_DNA"/>
</dbReference>
<dbReference type="PANTHER" id="PTHR17985">
    <property type="entry name" value="SER/THR-RICH PROTEIN T10 IN DGCR REGION"/>
    <property type="match status" value="1"/>
</dbReference>
<dbReference type="PANTHER" id="PTHR17985:SF8">
    <property type="entry name" value="TRANSPORT AND GOLGI ORGANIZATION PROTEIN 2 HOMOLOG"/>
    <property type="match status" value="1"/>
</dbReference>
<evidence type="ECO:0000313" key="2">
    <source>
        <dbReference type="EMBL" id="MCX5566809.1"/>
    </source>
</evidence>
<organism evidence="2 3">
    <name type="scientific">Alcaligenes phenolicus</name>
    <dbReference type="NCBI Taxonomy" id="232846"/>
    <lineage>
        <taxon>Bacteria</taxon>
        <taxon>Pseudomonadati</taxon>
        <taxon>Pseudomonadota</taxon>
        <taxon>Betaproteobacteria</taxon>
        <taxon>Burkholderiales</taxon>
        <taxon>Alcaligenaceae</taxon>
        <taxon>Alcaligenes</taxon>
    </lineage>
</organism>
<dbReference type="AlphaFoldDB" id="A0AAW5VWL5"/>
<dbReference type="RefSeq" id="WP_257724006.1">
    <property type="nucleotide sequence ID" value="NZ_JAPKNB010000011.1"/>
</dbReference>
<dbReference type="Pfam" id="PF05742">
    <property type="entry name" value="TANGO2"/>
    <property type="match status" value="1"/>
</dbReference>
<reference evidence="2" key="1">
    <citation type="submission" date="2022-11" db="EMBL/GenBank/DDBJ databases">
        <title>Biodiversity and phylogenetic relationships of bacteria.</title>
        <authorList>
            <person name="Machado R.A.R."/>
            <person name="Bhat A."/>
            <person name="Loulou A."/>
            <person name="Kallel S."/>
        </authorList>
    </citation>
    <scope>NUCLEOTIDE SEQUENCE</scope>
    <source>
        <strain evidence="2">DSM 16503</strain>
    </source>
</reference>
<evidence type="ECO:0000256" key="1">
    <source>
        <dbReference type="SAM" id="MobiDB-lite"/>
    </source>
</evidence>
<dbReference type="InterPro" id="IPR008551">
    <property type="entry name" value="TANGO2"/>
</dbReference>
<evidence type="ECO:0000313" key="3">
    <source>
        <dbReference type="Proteomes" id="UP001208074"/>
    </source>
</evidence>
<feature type="region of interest" description="Disordered" evidence="1">
    <location>
        <begin position="250"/>
        <end position="292"/>
    </location>
</feature>
<name>A0AAW5VWL5_9BURK</name>
<accession>A0AAW5VWL5</accession>
<comment type="caution">
    <text evidence="2">The sequence shown here is derived from an EMBL/GenBank/DDBJ whole genome shotgun (WGS) entry which is preliminary data.</text>
</comment>
<protein>
    <submittedName>
        <fullName evidence="2">NRDE family protein</fullName>
    </submittedName>
</protein>